<feature type="compositionally biased region" description="Basic and acidic residues" evidence="9">
    <location>
        <begin position="543"/>
        <end position="554"/>
    </location>
</feature>
<dbReference type="Proteomes" id="UP001343257">
    <property type="component" value="Unassembled WGS sequence"/>
</dbReference>
<feature type="domain" description="Response regulatory" evidence="11">
    <location>
        <begin position="3"/>
        <end position="119"/>
    </location>
</feature>
<dbReference type="InterPro" id="IPR018062">
    <property type="entry name" value="HTH_AraC-typ_CS"/>
</dbReference>
<dbReference type="Gene3D" id="3.40.50.2300">
    <property type="match status" value="1"/>
</dbReference>
<evidence type="ECO:0000256" key="4">
    <source>
        <dbReference type="ARBA" id="ARBA00023012"/>
    </source>
</evidence>
<keyword evidence="6" id="KW-0238">DNA-binding</keyword>
<dbReference type="InterPro" id="IPR051552">
    <property type="entry name" value="HptR"/>
</dbReference>
<dbReference type="Pfam" id="PF12833">
    <property type="entry name" value="HTH_18"/>
    <property type="match status" value="1"/>
</dbReference>
<dbReference type="PANTHER" id="PTHR42713">
    <property type="entry name" value="HISTIDINE KINASE-RELATED"/>
    <property type="match status" value="1"/>
</dbReference>
<keyword evidence="3 8" id="KW-0597">Phosphoprotein</keyword>
<evidence type="ECO:0000313" key="12">
    <source>
        <dbReference type="EMBL" id="MED5020648.1"/>
    </source>
</evidence>
<dbReference type="Pfam" id="PF00072">
    <property type="entry name" value="Response_reg"/>
    <property type="match status" value="1"/>
</dbReference>
<evidence type="ECO:0000256" key="7">
    <source>
        <dbReference type="ARBA" id="ARBA00023163"/>
    </source>
</evidence>
<evidence type="ECO:0000256" key="6">
    <source>
        <dbReference type="ARBA" id="ARBA00023125"/>
    </source>
</evidence>
<keyword evidence="2" id="KW-0963">Cytoplasm</keyword>
<keyword evidence="4" id="KW-0902">Two-component regulatory system</keyword>
<keyword evidence="5" id="KW-0805">Transcription regulation</keyword>
<dbReference type="Gene3D" id="1.10.10.60">
    <property type="entry name" value="Homeodomain-like"/>
    <property type="match status" value="2"/>
</dbReference>
<feature type="compositionally biased region" description="Polar residues" evidence="9">
    <location>
        <begin position="516"/>
        <end position="530"/>
    </location>
</feature>
<dbReference type="InterPro" id="IPR011006">
    <property type="entry name" value="CheY-like_superfamily"/>
</dbReference>
<evidence type="ECO:0000256" key="2">
    <source>
        <dbReference type="ARBA" id="ARBA00022490"/>
    </source>
</evidence>
<feature type="domain" description="HTH araC/xylS-type" evidence="10">
    <location>
        <begin position="426"/>
        <end position="524"/>
    </location>
</feature>
<reference evidence="12 13" key="1">
    <citation type="submission" date="2023-03" db="EMBL/GenBank/DDBJ databases">
        <title>Bacillus Genome Sequencing.</title>
        <authorList>
            <person name="Dunlap C."/>
        </authorList>
    </citation>
    <scope>NUCLEOTIDE SEQUENCE [LARGE SCALE GENOMIC DNA]</scope>
    <source>
        <strain evidence="12 13">NRS-52</strain>
    </source>
</reference>
<evidence type="ECO:0000256" key="3">
    <source>
        <dbReference type="ARBA" id="ARBA00022553"/>
    </source>
</evidence>
<dbReference type="PROSITE" id="PS50110">
    <property type="entry name" value="RESPONSE_REGULATORY"/>
    <property type="match status" value="1"/>
</dbReference>
<dbReference type="SMART" id="SM00448">
    <property type="entry name" value="REC"/>
    <property type="match status" value="1"/>
</dbReference>
<feature type="region of interest" description="Disordered" evidence="9">
    <location>
        <begin position="515"/>
        <end position="554"/>
    </location>
</feature>
<evidence type="ECO:0000313" key="13">
    <source>
        <dbReference type="Proteomes" id="UP001343257"/>
    </source>
</evidence>
<name>A0ABU6Q0I4_9BACL</name>
<dbReference type="PROSITE" id="PS01124">
    <property type="entry name" value="HTH_ARAC_FAMILY_2"/>
    <property type="match status" value="1"/>
</dbReference>
<sequence length="554" mass="64229">MMNVLLVDDEPGAIQAMKHLVNWEEFGYTIMGEANNAAQAIEMLAHFHYSLVITDIFMPGMSGLELIAALRQVTSVPVVVVSGYEEFGYARECVKLGVKDYLLKPVTQEDLIKVITSVKHEQADEHRREKQLQLGIPAIKEQLLKNWVRGYVTGNDVQEQFGFINIQLDQYCKFGCMIVEVKFPDMSDAYWTESEIRVAWFAVRNIIEEVLHHRGLLFEESSERYGIVLLGESETFSEEDILKMAQSIHTFTAKYAKVSVTIAVSHIVHTMDCMVEAYRSTENVLDRKFMIGGPSILSLDTYSGTYGNHDEHEPHWIPNVLEAVKQRDASAVQSLLLNQMHELIDMNVSKEKIQSLIIELFVHLFQFLQEKAREEDHLLEEGMRDYQSIVEYKTIEKLFEFTEQRCLSIIEYISKSPSSPPLRTVQQVKKMINEAYSHNLSLKSIAEQLYITPAYLGRIFKLYEGISFNDYLMRYRMEQAKRLLETTEKKVYEIALQVGYRQLDWFYKKFKDHTGKSPSDFRTINDATDGNTKRHTQRGFTHQRSDDKIYREVE</sequence>
<dbReference type="PROSITE" id="PS00041">
    <property type="entry name" value="HTH_ARAC_FAMILY_1"/>
    <property type="match status" value="1"/>
</dbReference>
<evidence type="ECO:0000256" key="1">
    <source>
        <dbReference type="ARBA" id="ARBA00004496"/>
    </source>
</evidence>
<accession>A0ABU6Q0I4</accession>
<dbReference type="EMBL" id="JARTLD010000073">
    <property type="protein sequence ID" value="MED5020648.1"/>
    <property type="molecule type" value="Genomic_DNA"/>
</dbReference>
<keyword evidence="13" id="KW-1185">Reference proteome</keyword>
<gene>
    <name evidence="12" type="ORF">P9847_25645</name>
</gene>
<dbReference type="CDD" id="cd17536">
    <property type="entry name" value="REC_YesN-like"/>
    <property type="match status" value="1"/>
</dbReference>
<dbReference type="InterPro" id="IPR001789">
    <property type="entry name" value="Sig_transdc_resp-reg_receiver"/>
</dbReference>
<evidence type="ECO:0000256" key="9">
    <source>
        <dbReference type="SAM" id="MobiDB-lite"/>
    </source>
</evidence>
<dbReference type="InterPro" id="IPR009057">
    <property type="entry name" value="Homeodomain-like_sf"/>
</dbReference>
<dbReference type="InterPro" id="IPR018060">
    <property type="entry name" value="HTH_AraC"/>
</dbReference>
<dbReference type="SMART" id="SM00342">
    <property type="entry name" value="HTH_ARAC"/>
    <property type="match status" value="1"/>
</dbReference>
<dbReference type="SUPFAM" id="SSF46689">
    <property type="entry name" value="Homeodomain-like"/>
    <property type="match status" value="2"/>
</dbReference>
<comment type="caution">
    <text evidence="12">The sequence shown here is derived from an EMBL/GenBank/DDBJ whole genome shotgun (WGS) entry which is preliminary data.</text>
</comment>
<protein>
    <submittedName>
        <fullName evidence="12">Response regulator</fullName>
    </submittedName>
</protein>
<dbReference type="PANTHER" id="PTHR42713:SF3">
    <property type="entry name" value="TRANSCRIPTIONAL REGULATORY PROTEIN HPTR"/>
    <property type="match status" value="1"/>
</dbReference>
<evidence type="ECO:0000259" key="10">
    <source>
        <dbReference type="PROSITE" id="PS01124"/>
    </source>
</evidence>
<organism evidence="12 13">
    <name type="scientific">Paenibacillus chibensis</name>
    <dbReference type="NCBI Taxonomy" id="59846"/>
    <lineage>
        <taxon>Bacteria</taxon>
        <taxon>Bacillati</taxon>
        <taxon>Bacillota</taxon>
        <taxon>Bacilli</taxon>
        <taxon>Bacillales</taxon>
        <taxon>Paenibacillaceae</taxon>
        <taxon>Paenibacillus</taxon>
    </lineage>
</organism>
<comment type="subcellular location">
    <subcellularLocation>
        <location evidence="1">Cytoplasm</location>
    </subcellularLocation>
</comment>
<feature type="modified residue" description="4-aspartylphosphate" evidence="8">
    <location>
        <position position="55"/>
    </location>
</feature>
<dbReference type="SUPFAM" id="SSF52172">
    <property type="entry name" value="CheY-like"/>
    <property type="match status" value="1"/>
</dbReference>
<keyword evidence="7" id="KW-0804">Transcription</keyword>
<evidence type="ECO:0000259" key="11">
    <source>
        <dbReference type="PROSITE" id="PS50110"/>
    </source>
</evidence>
<dbReference type="RefSeq" id="WP_328282090.1">
    <property type="nucleotide sequence ID" value="NZ_JARTLD010000073.1"/>
</dbReference>
<evidence type="ECO:0000256" key="5">
    <source>
        <dbReference type="ARBA" id="ARBA00023015"/>
    </source>
</evidence>
<evidence type="ECO:0000256" key="8">
    <source>
        <dbReference type="PROSITE-ProRule" id="PRU00169"/>
    </source>
</evidence>
<proteinExistence type="predicted"/>